<comment type="caution">
    <text evidence="2">The sequence shown here is derived from an EMBL/GenBank/DDBJ whole genome shotgun (WGS) entry which is preliminary data.</text>
</comment>
<evidence type="ECO:0000259" key="1">
    <source>
        <dbReference type="Pfam" id="PF06902"/>
    </source>
</evidence>
<dbReference type="RefSeq" id="WP_138190597.1">
    <property type="nucleotide sequence ID" value="NZ_VBWP01000003.1"/>
</dbReference>
<feature type="domain" description="Divergent 4Fe-4S mono-cluster" evidence="1">
    <location>
        <begin position="19"/>
        <end position="82"/>
    </location>
</feature>
<dbReference type="OrthoDB" id="9793389at2"/>
<name>A0A5R8QED9_9FIRM</name>
<dbReference type="AlphaFoldDB" id="A0A5R8QED9"/>
<evidence type="ECO:0000313" key="3">
    <source>
        <dbReference type="Proteomes" id="UP000306912"/>
    </source>
</evidence>
<gene>
    <name evidence="2" type="ORF">FEZ08_04900</name>
</gene>
<dbReference type="Proteomes" id="UP000306912">
    <property type="component" value="Unassembled WGS sequence"/>
</dbReference>
<proteinExistence type="predicted"/>
<sequence>MSQKQLSAAELMEKGFRKYSGEEIDVYFNLDTCMHSGHCVLGNRAIFNTDRRPWIAPDNADVEEVIRVVENCPSGALRYIRK</sequence>
<evidence type="ECO:0000313" key="2">
    <source>
        <dbReference type="EMBL" id="TLG75390.1"/>
    </source>
</evidence>
<reference evidence="2 3" key="1">
    <citation type="submission" date="2019-05" db="EMBL/GenBank/DDBJ databases">
        <title>Culicoidintestinum kansasii gen. nov., sp. nov. from the gastrointestinal tract of the biting midge, Culicoides sonorensis.</title>
        <authorList>
            <person name="Neupane S."/>
            <person name="Ghosh A."/>
            <person name="Gunther S."/>
            <person name="Martin K."/>
            <person name="Zurek L."/>
        </authorList>
    </citation>
    <scope>NUCLEOTIDE SEQUENCE [LARGE SCALE GENOMIC DNA]</scope>
    <source>
        <strain evidence="2 3">CS-1</strain>
    </source>
</reference>
<protein>
    <recommendedName>
        <fullName evidence="1">Divergent 4Fe-4S mono-cluster domain-containing protein</fullName>
    </recommendedName>
</protein>
<dbReference type="Pfam" id="PF06902">
    <property type="entry name" value="Fer4_19"/>
    <property type="match status" value="1"/>
</dbReference>
<dbReference type="EMBL" id="VBWP01000003">
    <property type="protein sequence ID" value="TLG75390.1"/>
    <property type="molecule type" value="Genomic_DNA"/>
</dbReference>
<accession>A0A5R8QED9</accession>
<dbReference type="InterPro" id="IPR010693">
    <property type="entry name" value="Divergent_4Fe-4S_mono-cluster"/>
</dbReference>
<keyword evidence="3" id="KW-1185">Reference proteome</keyword>
<organism evidence="2 3">
    <name type="scientific">Culicoidibacter larvae</name>
    <dbReference type="NCBI Taxonomy" id="2579976"/>
    <lineage>
        <taxon>Bacteria</taxon>
        <taxon>Bacillati</taxon>
        <taxon>Bacillota</taxon>
        <taxon>Culicoidibacteria</taxon>
        <taxon>Culicoidibacterales</taxon>
        <taxon>Culicoidibacteraceae</taxon>
        <taxon>Culicoidibacter</taxon>
    </lineage>
</organism>
<dbReference type="InParanoid" id="A0A5R8QED9"/>